<dbReference type="Proteomes" id="UP000237105">
    <property type="component" value="Unassembled WGS sequence"/>
</dbReference>
<evidence type="ECO:0000313" key="2">
    <source>
        <dbReference type="Proteomes" id="UP000237105"/>
    </source>
</evidence>
<accession>A0A2P5AWA4</accession>
<gene>
    <name evidence="1" type="ORF">PanWU01x14_294450</name>
</gene>
<evidence type="ECO:0000313" key="1">
    <source>
        <dbReference type="EMBL" id="PON40842.1"/>
    </source>
</evidence>
<organism evidence="1 2">
    <name type="scientific">Parasponia andersonii</name>
    <name type="common">Sponia andersonii</name>
    <dbReference type="NCBI Taxonomy" id="3476"/>
    <lineage>
        <taxon>Eukaryota</taxon>
        <taxon>Viridiplantae</taxon>
        <taxon>Streptophyta</taxon>
        <taxon>Embryophyta</taxon>
        <taxon>Tracheophyta</taxon>
        <taxon>Spermatophyta</taxon>
        <taxon>Magnoliopsida</taxon>
        <taxon>eudicotyledons</taxon>
        <taxon>Gunneridae</taxon>
        <taxon>Pentapetalae</taxon>
        <taxon>rosids</taxon>
        <taxon>fabids</taxon>
        <taxon>Rosales</taxon>
        <taxon>Cannabaceae</taxon>
        <taxon>Parasponia</taxon>
    </lineage>
</organism>
<sequence length="124" mass="13327">MTISHKIVTLCGSQELSNPKGSKFGTGPTGQSAARSLGSRVSPAQAGFGSDLTQPITLALRAARLGLQNCFAGYLEFLLRPEESGPLIFTALTNIIAMETAYQFSLCLLLVFQPKKYLKPDIFS</sequence>
<protein>
    <submittedName>
        <fullName evidence="1">Uncharacterized protein</fullName>
    </submittedName>
</protein>
<reference evidence="2" key="1">
    <citation type="submission" date="2016-06" db="EMBL/GenBank/DDBJ databases">
        <title>Parallel loss of symbiosis genes in relatives of nitrogen-fixing non-legume Parasponia.</title>
        <authorList>
            <person name="Van Velzen R."/>
            <person name="Holmer R."/>
            <person name="Bu F."/>
            <person name="Rutten L."/>
            <person name="Van Zeijl A."/>
            <person name="Liu W."/>
            <person name="Santuari L."/>
            <person name="Cao Q."/>
            <person name="Sharma T."/>
            <person name="Shen D."/>
            <person name="Roswanjaya Y."/>
            <person name="Wardhani T."/>
            <person name="Kalhor M.S."/>
            <person name="Jansen J."/>
            <person name="Van den Hoogen J."/>
            <person name="Gungor B."/>
            <person name="Hartog M."/>
            <person name="Hontelez J."/>
            <person name="Verver J."/>
            <person name="Yang W.-C."/>
            <person name="Schijlen E."/>
            <person name="Repin R."/>
            <person name="Schilthuizen M."/>
            <person name="Schranz E."/>
            <person name="Heidstra R."/>
            <person name="Miyata K."/>
            <person name="Fedorova E."/>
            <person name="Kohlen W."/>
            <person name="Bisseling T."/>
            <person name="Smit S."/>
            <person name="Geurts R."/>
        </authorList>
    </citation>
    <scope>NUCLEOTIDE SEQUENCE [LARGE SCALE GENOMIC DNA]</scope>
    <source>
        <strain evidence="2">cv. WU1-14</strain>
    </source>
</reference>
<dbReference type="EMBL" id="JXTB01000431">
    <property type="protein sequence ID" value="PON40842.1"/>
    <property type="molecule type" value="Genomic_DNA"/>
</dbReference>
<dbReference type="AlphaFoldDB" id="A0A2P5AWA4"/>
<comment type="caution">
    <text evidence="1">The sequence shown here is derived from an EMBL/GenBank/DDBJ whole genome shotgun (WGS) entry which is preliminary data.</text>
</comment>
<proteinExistence type="predicted"/>
<keyword evidence="2" id="KW-1185">Reference proteome</keyword>
<name>A0A2P5AWA4_PARAD</name>